<dbReference type="InterPro" id="IPR002379">
    <property type="entry name" value="ATPase_proteolipid_c-like_dom"/>
</dbReference>
<dbReference type="AlphaFoldDB" id="A0A212JI98"/>
<keyword evidence="4 15" id="KW-1003">Cell membrane</keyword>
<evidence type="ECO:0000256" key="12">
    <source>
        <dbReference type="ARBA" id="ARBA00023136"/>
    </source>
</evidence>
<dbReference type="Gene3D" id="1.20.20.10">
    <property type="entry name" value="F1F0 ATP synthase subunit C"/>
    <property type="match status" value="1"/>
</dbReference>
<evidence type="ECO:0000259" key="16">
    <source>
        <dbReference type="Pfam" id="PF00137"/>
    </source>
</evidence>
<dbReference type="InterPro" id="IPR000454">
    <property type="entry name" value="ATP_synth_F0_csu"/>
</dbReference>
<evidence type="ECO:0000256" key="1">
    <source>
        <dbReference type="ARBA" id="ARBA00004141"/>
    </source>
</evidence>
<dbReference type="PANTHER" id="PTHR10031">
    <property type="entry name" value="ATP SYNTHASE LIPID-BINDING PROTEIN, MITOCHONDRIAL"/>
    <property type="match status" value="1"/>
</dbReference>
<comment type="similarity">
    <text evidence="2 15">Belongs to the ATPase C chain family.</text>
</comment>
<keyword evidence="11 15" id="KW-0446">Lipid-binding</keyword>
<feature type="transmembrane region" description="Helical" evidence="15">
    <location>
        <begin position="61"/>
        <end position="82"/>
    </location>
</feature>
<dbReference type="InterPro" id="IPR005953">
    <property type="entry name" value="ATP_synth_csu_bac/chlpt"/>
</dbReference>
<evidence type="ECO:0000256" key="13">
    <source>
        <dbReference type="ARBA" id="ARBA00023310"/>
    </source>
</evidence>
<keyword evidence="7 15" id="KW-0812">Transmembrane</keyword>
<evidence type="ECO:0000256" key="4">
    <source>
        <dbReference type="ARBA" id="ARBA00022475"/>
    </source>
</evidence>
<name>A0A212JI98_9BACT</name>
<dbReference type="FunFam" id="1.20.20.10:FF:000004">
    <property type="entry name" value="ATP synthase subunit c"/>
    <property type="match status" value="1"/>
</dbReference>
<dbReference type="GO" id="GO:0005886">
    <property type="term" value="C:plasma membrane"/>
    <property type="evidence" value="ECO:0007669"/>
    <property type="project" value="UniProtKB-SubCell"/>
</dbReference>
<dbReference type="RefSeq" id="WP_006842280.1">
    <property type="nucleotide sequence ID" value="NZ_CABTJG010000001.1"/>
</dbReference>
<dbReference type="InterPro" id="IPR035921">
    <property type="entry name" value="F/V-ATP_Csub_sf"/>
</dbReference>
<keyword evidence="9 15" id="KW-1133">Transmembrane helix</keyword>
<dbReference type="InterPro" id="IPR038662">
    <property type="entry name" value="ATP_synth_F0_csu_sf"/>
</dbReference>
<keyword evidence="5" id="KW-0997">Cell inner membrane</keyword>
<evidence type="ECO:0000256" key="2">
    <source>
        <dbReference type="ARBA" id="ARBA00006704"/>
    </source>
</evidence>
<evidence type="ECO:0000256" key="5">
    <source>
        <dbReference type="ARBA" id="ARBA00022519"/>
    </source>
</evidence>
<keyword evidence="8 15" id="KW-0375">Hydrogen ion transport</keyword>
<gene>
    <name evidence="15 17" type="primary">atpE</name>
    <name evidence="17" type="ORF">KL86DYS2_11585</name>
</gene>
<evidence type="ECO:0000256" key="9">
    <source>
        <dbReference type="ARBA" id="ARBA00022989"/>
    </source>
</evidence>
<dbReference type="PROSITE" id="PS00605">
    <property type="entry name" value="ATPASE_C"/>
    <property type="match status" value="1"/>
</dbReference>
<dbReference type="InterPro" id="IPR020537">
    <property type="entry name" value="ATP_synth_F0_csu_DDCD_BS"/>
</dbReference>
<feature type="transmembrane region" description="Helical" evidence="15">
    <location>
        <begin position="22"/>
        <end position="40"/>
    </location>
</feature>
<keyword evidence="6 15" id="KW-0138">CF(0)</keyword>
<comment type="subcellular location">
    <subcellularLocation>
        <location evidence="15">Cell membrane</location>
        <topology evidence="15">Multi-pass membrane protein</topology>
    </subcellularLocation>
    <subcellularLocation>
        <location evidence="1">Membrane</location>
        <topology evidence="1">Multi-pass membrane protein</topology>
    </subcellularLocation>
</comment>
<comment type="function">
    <text evidence="14 15">F(1)F(0) ATP synthase produces ATP from ADP in the presence of a proton or sodium gradient. F-type ATPases consist of two structural domains, F(1) containing the extramembraneous catalytic core and F(0) containing the membrane proton channel, linked together by a central stalk and a peripheral stalk. During catalysis, ATP synthesis in the catalytic domain of F(1) is coupled via a rotary mechanism of the central stalk subunits to proton translocation.</text>
</comment>
<keyword evidence="10 15" id="KW-0406">Ion transport</keyword>
<dbReference type="CDD" id="cd18121">
    <property type="entry name" value="ATP-synt_Fo_c"/>
    <property type="match status" value="1"/>
</dbReference>
<evidence type="ECO:0000256" key="3">
    <source>
        <dbReference type="ARBA" id="ARBA00022448"/>
    </source>
</evidence>
<organism evidence="17">
    <name type="scientific">uncultured Dysgonomonas sp</name>
    <dbReference type="NCBI Taxonomy" id="206096"/>
    <lineage>
        <taxon>Bacteria</taxon>
        <taxon>Pseudomonadati</taxon>
        <taxon>Bacteroidota</taxon>
        <taxon>Bacteroidia</taxon>
        <taxon>Bacteroidales</taxon>
        <taxon>Dysgonomonadaceae</taxon>
        <taxon>Dysgonomonas</taxon>
        <taxon>environmental samples</taxon>
    </lineage>
</organism>
<comment type="function">
    <text evidence="15">Key component of the F(0) channel; it plays a direct role in translocation across the membrane. A homomeric c-ring of between 10-14 subunits forms the central stalk rotor element with the F(1) delta and epsilon subunits.</text>
</comment>
<dbReference type="GO" id="GO:0045259">
    <property type="term" value="C:proton-transporting ATP synthase complex"/>
    <property type="evidence" value="ECO:0007669"/>
    <property type="project" value="UniProtKB-KW"/>
</dbReference>
<dbReference type="GO" id="GO:0033177">
    <property type="term" value="C:proton-transporting two-sector ATPase complex, proton-transporting domain"/>
    <property type="evidence" value="ECO:0007669"/>
    <property type="project" value="InterPro"/>
</dbReference>
<dbReference type="Pfam" id="PF00137">
    <property type="entry name" value="ATP-synt_C"/>
    <property type="match status" value="1"/>
</dbReference>
<evidence type="ECO:0000313" key="17">
    <source>
        <dbReference type="EMBL" id="SBV99140.1"/>
    </source>
</evidence>
<feature type="site" description="Reversibly protonated during proton transport" evidence="15">
    <location>
        <position position="69"/>
    </location>
</feature>
<dbReference type="NCBIfam" id="TIGR01260">
    <property type="entry name" value="ATP_synt_c"/>
    <property type="match status" value="1"/>
</dbReference>
<dbReference type="GO" id="GO:0008289">
    <property type="term" value="F:lipid binding"/>
    <property type="evidence" value="ECO:0007669"/>
    <property type="project" value="UniProtKB-KW"/>
</dbReference>
<keyword evidence="12 15" id="KW-0472">Membrane</keyword>
<evidence type="ECO:0000256" key="6">
    <source>
        <dbReference type="ARBA" id="ARBA00022547"/>
    </source>
</evidence>
<evidence type="ECO:0000256" key="7">
    <source>
        <dbReference type="ARBA" id="ARBA00022692"/>
    </source>
</evidence>
<dbReference type="EMBL" id="FLUL01000001">
    <property type="protein sequence ID" value="SBV99140.1"/>
    <property type="molecule type" value="Genomic_DNA"/>
</dbReference>
<dbReference type="HAMAP" id="MF_01396">
    <property type="entry name" value="ATP_synth_c_bact"/>
    <property type="match status" value="1"/>
</dbReference>
<keyword evidence="3 15" id="KW-0813">Transport</keyword>
<reference evidence="17" key="1">
    <citation type="submission" date="2016-04" db="EMBL/GenBank/DDBJ databases">
        <authorList>
            <person name="Evans L.H."/>
            <person name="Alamgir A."/>
            <person name="Owens N."/>
            <person name="Weber N.D."/>
            <person name="Virtaneva K."/>
            <person name="Barbian K."/>
            <person name="Babar A."/>
            <person name="Rosenke K."/>
        </authorList>
    </citation>
    <scope>NUCLEOTIDE SEQUENCE</scope>
    <source>
        <strain evidence="17">86-2</strain>
    </source>
</reference>
<dbReference type="GO" id="GO:0046933">
    <property type="term" value="F:proton-transporting ATP synthase activity, rotational mechanism"/>
    <property type="evidence" value="ECO:0007669"/>
    <property type="project" value="UniProtKB-UniRule"/>
</dbReference>
<evidence type="ECO:0000256" key="11">
    <source>
        <dbReference type="ARBA" id="ARBA00023121"/>
    </source>
</evidence>
<sequence>MLLSTLLQAAEAATSLTGFGAALGAGLAVIGAGIGIGKIGSSAMEGIARQPDAAGDIRTSMIIAAALVEGVALFAVVVCGFIL</sequence>
<evidence type="ECO:0000256" key="8">
    <source>
        <dbReference type="ARBA" id="ARBA00022781"/>
    </source>
</evidence>
<keyword evidence="13 15" id="KW-0066">ATP synthesis</keyword>
<evidence type="ECO:0000256" key="14">
    <source>
        <dbReference type="ARBA" id="ARBA00025198"/>
    </source>
</evidence>
<dbReference type="GeneID" id="78081583"/>
<dbReference type="SUPFAM" id="SSF81333">
    <property type="entry name" value="F1F0 ATP synthase subunit C"/>
    <property type="match status" value="1"/>
</dbReference>
<feature type="domain" description="V-ATPase proteolipid subunit C-like" evidence="16">
    <location>
        <begin position="19"/>
        <end position="79"/>
    </location>
</feature>
<evidence type="ECO:0000256" key="15">
    <source>
        <dbReference type="HAMAP-Rule" id="MF_01396"/>
    </source>
</evidence>
<protein>
    <recommendedName>
        <fullName evidence="15">ATP synthase subunit c</fullName>
    </recommendedName>
    <alternativeName>
        <fullName evidence="15">ATP synthase F(0) sector subunit c</fullName>
    </alternativeName>
    <alternativeName>
        <fullName evidence="15">F-type ATPase subunit c</fullName>
        <shortName evidence="15">F-ATPase subunit c</shortName>
    </alternativeName>
    <alternativeName>
        <fullName evidence="15">Lipid-binding protein</fullName>
    </alternativeName>
</protein>
<dbReference type="PANTHER" id="PTHR10031:SF0">
    <property type="entry name" value="ATPASE PROTEIN 9"/>
    <property type="match status" value="1"/>
</dbReference>
<accession>A0A212JI98</accession>
<dbReference type="PRINTS" id="PR00124">
    <property type="entry name" value="ATPASEC"/>
</dbReference>
<proteinExistence type="inferred from homology"/>
<evidence type="ECO:0000256" key="10">
    <source>
        <dbReference type="ARBA" id="ARBA00023065"/>
    </source>
</evidence>